<dbReference type="PROSITE" id="PS00107">
    <property type="entry name" value="PROTEIN_KINASE_ATP"/>
    <property type="match status" value="1"/>
</dbReference>
<evidence type="ECO:0000256" key="8">
    <source>
        <dbReference type="ARBA" id="ARBA00022777"/>
    </source>
</evidence>
<feature type="region of interest" description="Disordered" evidence="15">
    <location>
        <begin position="311"/>
        <end position="332"/>
    </location>
</feature>
<dbReference type="InterPro" id="IPR000719">
    <property type="entry name" value="Prot_kinase_dom"/>
</dbReference>
<feature type="region of interest" description="Disordered" evidence="15">
    <location>
        <begin position="1"/>
        <end position="36"/>
    </location>
</feature>
<evidence type="ECO:0000256" key="6">
    <source>
        <dbReference type="ARBA" id="ARBA00022737"/>
    </source>
</evidence>
<dbReference type="InterPro" id="IPR017441">
    <property type="entry name" value="Protein_kinase_ATP_BS"/>
</dbReference>
<keyword evidence="13" id="KW-0325">Glycoprotein</keyword>
<evidence type="ECO:0000256" key="12">
    <source>
        <dbReference type="ARBA" id="ARBA00023170"/>
    </source>
</evidence>
<keyword evidence="8" id="KW-0418">Kinase</keyword>
<feature type="compositionally biased region" description="Polar residues" evidence="15">
    <location>
        <begin position="10"/>
        <end position="23"/>
    </location>
</feature>
<comment type="subcellular location">
    <subcellularLocation>
        <location evidence="1">Membrane</location>
        <topology evidence="1">Single-pass membrane protein</topology>
    </subcellularLocation>
</comment>
<dbReference type="Proteomes" id="UP000813463">
    <property type="component" value="Chromosome 6"/>
</dbReference>
<keyword evidence="3" id="KW-0808">Transferase</keyword>
<evidence type="ECO:0000256" key="10">
    <source>
        <dbReference type="ARBA" id="ARBA00022989"/>
    </source>
</evidence>
<dbReference type="InterPro" id="IPR008271">
    <property type="entry name" value="Ser/Thr_kinase_AS"/>
</dbReference>
<dbReference type="SUPFAM" id="SSF56112">
    <property type="entry name" value="Protein kinase-like (PK-like)"/>
    <property type="match status" value="1"/>
</dbReference>
<dbReference type="InterPro" id="IPR011009">
    <property type="entry name" value="Kinase-like_dom_sf"/>
</dbReference>
<dbReference type="SMART" id="SM00220">
    <property type="entry name" value="S_TKc"/>
    <property type="match status" value="1"/>
</dbReference>
<sequence length="728" mass="81595">MDMPDKKDSLTNNAINNNSQGVDDNSLVDREPEDRERRARDLKIGLDLLMVTKKKRGRLTNMGMSKSHYFYIFVQFYFISIAICQPNFAFHSCIDTYGNYTSNSPYQENLNTFFSSISSNTQINTHFYNFSVGEEPDRVNGIALCGGDVTFQECYTCLNNSISMLPRLCPTQKEAFGWYDDCMLRYANRTLLGISEEQPSLPLFNLDNVTDNVNQFTQVLGTLFNNLRNEAASGDSQLKFATGNDSYSSFGNVYALAQCSPDLSYRNCFNCLGDFINMLPSCCANRIGAQVIGPSCKIRYENYLFYTNNNMPSPSPPSPPPLRASSPPPPPGNGSNTTLIAVLVVVPTVVSIVLAVIFIYLCRRRKARKKFNSSMASSSVHQHDTDESRSLVSLQFGFEAVRVATDDFSDANKLGRGGFGIVYKGKFPNREEIAVKRLSRDSGQGDSEFKTEVLLVAKLQHRNLVRLLGFCIEEDERILIYEFVPNSSLDHFLFDANKRSCLDWGKRYRIITGIARGLLYLHEDSRLRIIHRDLKASNILLDADMNAKIADFGMARLFGVDQTQGDTNRIVGTYGYMAPEYAFHGFFSVKSDVYSFGVLVLEIITGRKNSGFQNGEHTEDLISYVWRNWREDTVVSIIDPTITTGSRTDITRCIHMGLLCVQENVEDRPTMSSVVLMLSSHSLALPVPSHPAFVSTTANIDINTDVSKERSLGSLSENGDSITSFYPR</sequence>
<evidence type="ECO:0000256" key="9">
    <source>
        <dbReference type="ARBA" id="ARBA00022840"/>
    </source>
</evidence>
<evidence type="ECO:0000256" key="15">
    <source>
        <dbReference type="SAM" id="MobiDB-lite"/>
    </source>
</evidence>
<name>A0ABM3R0V3_SPIOL</name>
<evidence type="ECO:0000313" key="19">
    <source>
        <dbReference type="Proteomes" id="UP000813463"/>
    </source>
</evidence>
<feature type="transmembrane region" description="Helical" evidence="16">
    <location>
        <begin position="339"/>
        <end position="361"/>
    </location>
</feature>
<dbReference type="Pfam" id="PF01657">
    <property type="entry name" value="Stress-antifung"/>
    <property type="match status" value="2"/>
</dbReference>
<keyword evidence="5" id="KW-0732">Signal</keyword>
<feature type="domain" description="Gnk2-homologous" evidence="18">
    <location>
        <begin position="197"/>
        <end position="305"/>
    </location>
</feature>
<keyword evidence="10 16" id="KW-1133">Transmembrane helix</keyword>
<evidence type="ECO:0000259" key="18">
    <source>
        <dbReference type="PROSITE" id="PS51473"/>
    </source>
</evidence>
<organism evidence="19 20">
    <name type="scientific">Spinacia oleracea</name>
    <name type="common">Spinach</name>
    <dbReference type="NCBI Taxonomy" id="3562"/>
    <lineage>
        <taxon>Eukaryota</taxon>
        <taxon>Viridiplantae</taxon>
        <taxon>Streptophyta</taxon>
        <taxon>Embryophyta</taxon>
        <taxon>Tracheophyta</taxon>
        <taxon>Spermatophyta</taxon>
        <taxon>Magnoliopsida</taxon>
        <taxon>eudicotyledons</taxon>
        <taxon>Gunneridae</taxon>
        <taxon>Pentapetalae</taxon>
        <taxon>Caryophyllales</taxon>
        <taxon>Chenopodiaceae</taxon>
        <taxon>Chenopodioideae</taxon>
        <taxon>Anserineae</taxon>
        <taxon>Spinacia</taxon>
    </lineage>
</organism>
<keyword evidence="2" id="KW-0723">Serine/threonine-protein kinase</keyword>
<reference evidence="20" key="2">
    <citation type="submission" date="2025-08" db="UniProtKB">
        <authorList>
            <consortium name="RefSeq"/>
        </authorList>
    </citation>
    <scope>IDENTIFICATION</scope>
    <source>
        <tissue evidence="20">Leaf</tissue>
    </source>
</reference>
<dbReference type="PANTHER" id="PTHR27002">
    <property type="entry name" value="RECEPTOR-LIKE SERINE/THREONINE-PROTEIN KINASE SD1-8"/>
    <property type="match status" value="1"/>
</dbReference>
<keyword evidence="9 14" id="KW-0067">ATP-binding</keyword>
<dbReference type="Pfam" id="PF07714">
    <property type="entry name" value="PK_Tyr_Ser-Thr"/>
    <property type="match status" value="1"/>
</dbReference>
<evidence type="ECO:0000259" key="17">
    <source>
        <dbReference type="PROSITE" id="PS50011"/>
    </source>
</evidence>
<keyword evidence="6" id="KW-0677">Repeat</keyword>
<dbReference type="RefSeq" id="XP_056689251.1">
    <property type="nucleotide sequence ID" value="XM_056833273.1"/>
</dbReference>
<evidence type="ECO:0000256" key="1">
    <source>
        <dbReference type="ARBA" id="ARBA00004167"/>
    </source>
</evidence>
<dbReference type="Gene3D" id="3.30.200.20">
    <property type="entry name" value="Phosphorylase Kinase, domain 1"/>
    <property type="match status" value="1"/>
</dbReference>
<dbReference type="InterPro" id="IPR038408">
    <property type="entry name" value="GNK2_sf"/>
</dbReference>
<feature type="domain" description="Gnk2-homologous" evidence="18">
    <location>
        <begin position="88"/>
        <end position="191"/>
    </location>
</feature>
<feature type="compositionally biased region" description="Basic and acidic residues" evidence="15">
    <location>
        <begin position="27"/>
        <end position="36"/>
    </location>
</feature>
<evidence type="ECO:0000313" key="20">
    <source>
        <dbReference type="RefSeq" id="XP_056689251.1"/>
    </source>
</evidence>
<dbReference type="PANTHER" id="PTHR27002:SF980">
    <property type="entry name" value="CYSTEINE-RICH RECEPTOR-LIKE PROTEIN KINASE 10 ISOFORM X1"/>
    <property type="match status" value="1"/>
</dbReference>
<feature type="domain" description="Protein kinase" evidence="17">
    <location>
        <begin position="408"/>
        <end position="693"/>
    </location>
</feature>
<evidence type="ECO:0000256" key="5">
    <source>
        <dbReference type="ARBA" id="ARBA00022729"/>
    </source>
</evidence>
<gene>
    <name evidence="20" type="primary">LOC110805262</name>
</gene>
<accession>A0ABM3R0V3</accession>
<dbReference type="CDD" id="cd14066">
    <property type="entry name" value="STKc_IRAK"/>
    <property type="match status" value="1"/>
</dbReference>
<dbReference type="InterPro" id="IPR001245">
    <property type="entry name" value="Ser-Thr/Tyr_kinase_cat_dom"/>
</dbReference>
<dbReference type="Gene3D" id="3.30.430.20">
    <property type="entry name" value="Gnk2 domain, C-X8-C-X2-C motif"/>
    <property type="match status" value="2"/>
</dbReference>
<evidence type="ECO:0000256" key="13">
    <source>
        <dbReference type="ARBA" id="ARBA00023180"/>
    </source>
</evidence>
<keyword evidence="19" id="KW-1185">Reference proteome</keyword>
<dbReference type="PROSITE" id="PS51473">
    <property type="entry name" value="GNK2"/>
    <property type="match status" value="2"/>
</dbReference>
<dbReference type="CDD" id="cd23509">
    <property type="entry name" value="Gnk2-like"/>
    <property type="match status" value="2"/>
</dbReference>
<keyword evidence="12" id="KW-0675">Receptor</keyword>
<feature type="compositionally biased region" description="Pro residues" evidence="15">
    <location>
        <begin position="313"/>
        <end position="332"/>
    </location>
</feature>
<protein>
    <submittedName>
        <fullName evidence="20">Cysteine-rich receptor-like protein kinase 10</fullName>
    </submittedName>
</protein>
<evidence type="ECO:0000256" key="7">
    <source>
        <dbReference type="ARBA" id="ARBA00022741"/>
    </source>
</evidence>
<evidence type="ECO:0000256" key="16">
    <source>
        <dbReference type="SAM" id="Phobius"/>
    </source>
</evidence>
<keyword evidence="4 16" id="KW-0812">Transmembrane</keyword>
<feature type="transmembrane region" description="Helical" evidence="16">
    <location>
        <begin position="68"/>
        <end position="88"/>
    </location>
</feature>
<dbReference type="Gene3D" id="1.10.510.10">
    <property type="entry name" value="Transferase(Phosphotransferase) domain 1"/>
    <property type="match status" value="1"/>
</dbReference>
<evidence type="ECO:0000256" key="3">
    <source>
        <dbReference type="ARBA" id="ARBA00022679"/>
    </source>
</evidence>
<evidence type="ECO:0000256" key="4">
    <source>
        <dbReference type="ARBA" id="ARBA00022692"/>
    </source>
</evidence>
<dbReference type="GeneID" id="110805262"/>
<dbReference type="PROSITE" id="PS00108">
    <property type="entry name" value="PROTEIN_KINASE_ST"/>
    <property type="match status" value="1"/>
</dbReference>
<dbReference type="InterPro" id="IPR002902">
    <property type="entry name" value="GNK2"/>
</dbReference>
<evidence type="ECO:0000256" key="2">
    <source>
        <dbReference type="ARBA" id="ARBA00022527"/>
    </source>
</evidence>
<reference evidence="19" key="1">
    <citation type="journal article" date="2021" name="Nat. Commun.">
        <title>Genomic analyses provide insights into spinach domestication and the genetic basis of agronomic traits.</title>
        <authorList>
            <person name="Cai X."/>
            <person name="Sun X."/>
            <person name="Xu C."/>
            <person name="Sun H."/>
            <person name="Wang X."/>
            <person name="Ge C."/>
            <person name="Zhang Z."/>
            <person name="Wang Q."/>
            <person name="Fei Z."/>
            <person name="Jiao C."/>
            <person name="Wang Q."/>
        </authorList>
    </citation>
    <scope>NUCLEOTIDE SEQUENCE [LARGE SCALE GENOMIC DNA]</scope>
    <source>
        <strain evidence="19">cv. Varoflay</strain>
    </source>
</reference>
<keyword evidence="11 16" id="KW-0472">Membrane</keyword>
<evidence type="ECO:0000256" key="14">
    <source>
        <dbReference type="PROSITE-ProRule" id="PRU10141"/>
    </source>
</evidence>
<dbReference type="PROSITE" id="PS50011">
    <property type="entry name" value="PROTEIN_KINASE_DOM"/>
    <property type="match status" value="1"/>
</dbReference>
<evidence type="ECO:0000256" key="11">
    <source>
        <dbReference type="ARBA" id="ARBA00023136"/>
    </source>
</evidence>
<keyword evidence="7 14" id="KW-0547">Nucleotide-binding</keyword>
<proteinExistence type="predicted"/>
<feature type="binding site" evidence="14">
    <location>
        <position position="436"/>
    </location>
    <ligand>
        <name>ATP</name>
        <dbReference type="ChEBI" id="CHEBI:30616"/>
    </ligand>
</feature>